<dbReference type="Proteomes" id="UP000735302">
    <property type="component" value="Unassembled WGS sequence"/>
</dbReference>
<sequence length="74" mass="8233">MFSGGPKDQKNNTGPVSDELAVFRPTHKANAVTMKRFPHQQLGDFQLNNFAVNTRPVIETFGALQPVQFNFGMP</sequence>
<accession>A0AAV4DQ66</accession>
<feature type="region of interest" description="Disordered" evidence="1">
    <location>
        <begin position="1"/>
        <end position="20"/>
    </location>
</feature>
<dbReference type="EMBL" id="BLXT01008183">
    <property type="protein sequence ID" value="GFO46252.1"/>
    <property type="molecule type" value="Genomic_DNA"/>
</dbReference>
<evidence type="ECO:0000313" key="3">
    <source>
        <dbReference type="Proteomes" id="UP000735302"/>
    </source>
</evidence>
<keyword evidence="3" id="KW-1185">Reference proteome</keyword>
<organism evidence="2 3">
    <name type="scientific">Plakobranchus ocellatus</name>
    <dbReference type="NCBI Taxonomy" id="259542"/>
    <lineage>
        <taxon>Eukaryota</taxon>
        <taxon>Metazoa</taxon>
        <taxon>Spiralia</taxon>
        <taxon>Lophotrochozoa</taxon>
        <taxon>Mollusca</taxon>
        <taxon>Gastropoda</taxon>
        <taxon>Heterobranchia</taxon>
        <taxon>Euthyneura</taxon>
        <taxon>Panpulmonata</taxon>
        <taxon>Sacoglossa</taxon>
        <taxon>Placobranchoidea</taxon>
        <taxon>Plakobranchidae</taxon>
        <taxon>Plakobranchus</taxon>
    </lineage>
</organism>
<dbReference type="AlphaFoldDB" id="A0AAV4DQ66"/>
<gene>
    <name evidence="2" type="ORF">PoB_007275700</name>
</gene>
<evidence type="ECO:0000256" key="1">
    <source>
        <dbReference type="SAM" id="MobiDB-lite"/>
    </source>
</evidence>
<protein>
    <submittedName>
        <fullName evidence="2">Uncharacterized protein</fullName>
    </submittedName>
</protein>
<comment type="caution">
    <text evidence="2">The sequence shown here is derived from an EMBL/GenBank/DDBJ whole genome shotgun (WGS) entry which is preliminary data.</text>
</comment>
<reference evidence="2 3" key="1">
    <citation type="journal article" date="2021" name="Elife">
        <title>Chloroplast acquisition without the gene transfer in kleptoplastic sea slugs, Plakobranchus ocellatus.</title>
        <authorList>
            <person name="Maeda T."/>
            <person name="Takahashi S."/>
            <person name="Yoshida T."/>
            <person name="Shimamura S."/>
            <person name="Takaki Y."/>
            <person name="Nagai Y."/>
            <person name="Toyoda A."/>
            <person name="Suzuki Y."/>
            <person name="Arimoto A."/>
            <person name="Ishii H."/>
            <person name="Satoh N."/>
            <person name="Nishiyama T."/>
            <person name="Hasebe M."/>
            <person name="Maruyama T."/>
            <person name="Minagawa J."/>
            <person name="Obokata J."/>
            <person name="Shigenobu S."/>
        </authorList>
    </citation>
    <scope>NUCLEOTIDE SEQUENCE [LARGE SCALE GENOMIC DNA]</scope>
</reference>
<evidence type="ECO:0000313" key="2">
    <source>
        <dbReference type="EMBL" id="GFO46252.1"/>
    </source>
</evidence>
<name>A0AAV4DQ66_9GAST</name>
<proteinExistence type="predicted"/>